<protein>
    <submittedName>
        <fullName evidence="3">Uncharacterized protein LOC111604359</fullName>
    </submittedName>
</protein>
<dbReference type="Proteomes" id="UP000504633">
    <property type="component" value="Unplaced"/>
</dbReference>
<dbReference type="AlphaFoldDB" id="A0A6J1M9Z9"/>
<name>A0A6J1M9Z9_DROHY</name>
<evidence type="ECO:0000313" key="2">
    <source>
        <dbReference type="Proteomes" id="UP000504633"/>
    </source>
</evidence>
<evidence type="ECO:0000313" key="3">
    <source>
        <dbReference type="RefSeq" id="XP_023178195.2"/>
    </source>
</evidence>
<keyword evidence="1" id="KW-0732">Signal</keyword>
<dbReference type="OMA" id="PWITTAS"/>
<gene>
    <name evidence="3" type="primary">LOC111604359</name>
</gene>
<proteinExistence type="predicted"/>
<dbReference type="GeneID" id="111604359"/>
<dbReference type="RefSeq" id="XP_023178195.2">
    <property type="nucleotide sequence ID" value="XM_023322427.2"/>
</dbReference>
<keyword evidence="2" id="KW-1185">Reference proteome</keyword>
<accession>A0A6J1M9Z9</accession>
<feature type="chain" id="PRO_5027088489" evidence="1">
    <location>
        <begin position="26"/>
        <end position="62"/>
    </location>
</feature>
<feature type="signal peptide" evidence="1">
    <location>
        <begin position="1"/>
        <end position="25"/>
    </location>
</feature>
<reference evidence="3" key="1">
    <citation type="submission" date="2025-08" db="UniProtKB">
        <authorList>
            <consortium name="RefSeq"/>
        </authorList>
    </citation>
    <scope>IDENTIFICATION</scope>
    <source>
        <strain evidence="3">15085-1641.00</strain>
        <tissue evidence="3">Whole body</tissue>
    </source>
</reference>
<sequence>MSPKFLIYLTVVAVLMVLSAPATEGTLFLTMCLLRSPLCPFFTTTPLCQTGKVWNPVYNICA</sequence>
<dbReference type="OrthoDB" id="7829935at2759"/>
<organism evidence="2 3">
    <name type="scientific">Drosophila hydei</name>
    <name type="common">Fruit fly</name>
    <dbReference type="NCBI Taxonomy" id="7224"/>
    <lineage>
        <taxon>Eukaryota</taxon>
        <taxon>Metazoa</taxon>
        <taxon>Ecdysozoa</taxon>
        <taxon>Arthropoda</taxon>
        <taxon>Hexapoda</taxon>
        <taxon>Insecta</taxon>
        <taxon>Pterygota</taxon>
        <taxon>Neoptera</taxon>
        <taxon>Endopterygota</taxon>
        <taxon>Diptera</taxon>
        <taxon>Brachycera</taxon>
        <taxon>Muscomorpha</taxon>
        <taxon>Ephydroidea</taxon>
        <taxon>Drosophilidae</taxon>
        <taxon>Drosophila</taxon>
    </lineage>
</organism>
<evidence type="ECO:0000256" key="1">
    <source>
        <dbReference type="SAM" id="SignalP"/>
    </source>
</evidence>
<dbReference type="KEGG" id="dhe:111604359"/>